<dbReference type="CDD" id="cd09721">
    <property type="entry name" value="Cas1_I-C"/>
    <property type="match status" value="1"/>
</dbReference>
<dbReference type="GO" id="GO:0043571">
    <property type="term" value="P:maintenance of CRISPR repeat elements"/>
    <property type="evidence" value="ECO:0007669"/>
    <property type="project" value="UniProtKB-UniRule"/>
</dbReference>
<proteinExistence type="inferred from homology"/>
<keyword evidence="5 10" id="KW-0460">Magnesium</keyword>
<dbReference type="InterPro" id="IPR002729">
    <property type="entry name" value="CRISPR-assoc_Cas1"/>
</dbReference>
<evidence type="ECO:0000256" key="7">
    <source>
        <dbReference type="ARBA" id="ARBA00023125"/>
    </source>
</evidence>
<feature type="binding site" evidence="10">
    <location>
        <position position="234"/>
    </location>
    <ligand>
        <name>Mn(2+)</name>
        <dbReference type="ChEBI" id="CHEBI:29035"/>
    </ligand>
</feature>
<evidence type="ECO:0000256" key="9">
    <source>
        <dbReference type="ARBA" id="ARBA00038592"/>
    </source>
</evidence>
<keyword evidence="2 10" id="KW-0479">Metal-binding</keyword>
<comment type="function">
    <text evidence="10">CRISPR (clustered regularly interspaced short palindromic repeat), is an adaptive immune system that provides protection against mobile genetic elements (viruses, transposable elements and conjugative plasmids). CRISPR clusters contain spacers, sequences complementary to antecedent mobile elements, and target invading nucleic acids. CRISPR clusters are transcribed and processed into CRISPR RNA (crRNA). Acts as a dsDNA endonuclease. Involved in the integration of spacer DNA into the CRISPR cassette.</text>
</comment>
<dbReference type="GO" id="GO:0003677">
    <property type="term" value="F:DNA binding"/>
    <property type="evidence" value="ECO:0007669"/>
    <property type="project" value="UniProtKB-KW"/>
</dbReference>
<evidence type="ECO:0000256" key="4">
    <source>
        <dbReference type="ARBA" id="ARBA00022801"/>
    </source>
</evidence>
<dbReference type="PATRIC" id="fig|1423796.3.peg.1478"/>
<keyword evidence="4 10" id="KW-0378">Hydrolase</keyword>
<evidence type="ECO:0000256" key="10">
    <source>
        <dbReference type="HAMAP-Rule" id="MF_01470"/>
    </source>
</evidence>
<keyword evidence="7 10" id="KW-0238">DNA-binding</keyword>
<dbReference type="GO" id="GO:0004520">
    <property type="term" value="F:DNA endonuclease activity"/>
    <property type="evidence" value="ECO:0007669"/>
    <property type="project" value="InterPro"/>
</dbReference>
<dbReference type="InterPro" id="IPR042211">
    <property type="entry name" value="CRISPR-assoc_Cas1_N"/>
</dbReference>
<keyword evidence="1 10" id="KW-0540">Nuclease</keyword>
<dbReference type="AlphaFoldDB" id="A0A0R2D144"/>
<dbReference type="NCBIfam" id="TIGR00287">
    <property type="entry name" value="cas1"/>
    <property type="match status" value="1"/>
</dbReference>
<dbReference type="OrthoDB" id="9803119at2"/>
<organism evidence="11 12">
    <name type="scientific">Loigolactobacillus rennini DSM 20253</name>
    <dbReference type="NCBI Taxonomy" id="1423796"/>
    <lineage>
        <taxon>Bacteria</taxon>
        <taxon>Bacillati</taxon>
        <taxon>Bacillota</taxon>
        <taxon>Bacilli</taxon>
        <taxon>Lactobacillales</taxon>
        <taxon>Lactobacillaceae</taxon>
        <taxon>Loigolactobacillus</taxon>
    </lineage>
</organism>
<dbReference type="Proteomes" id="UP000051638">
    <property type="component" value="Unassembled WGS sequence"/>
</dbReference>
<dbReference type="InterPro" id="IPR050646">
    <property type="entry name" value="Cas1"/>
</dbReference>
<evidence type="ECO:0000256" key="2">
    <source>
        <dbReference type="ARBA" id="ARBA00022723"/>
    </source>
</evidence>
<sequence>MKKLLNTLFVTTPDAYLFLDGGNVGIRVDQQVLGKVPLLNLEAIVTFGRSGASPALMHECLQDEIALSFLAPTGRLLGRVIGPTNGNVTLRKTQYRISESILQSALIARNFIIGKIYNQRWLLERATRDHQLVIDVEKFKAVSSQFKLVLKQLMTCDDLETLRGIEGNAASQYYSLFDQLILQQKSAFKFHGRNRRPPLDNTNALLSFAYTLLGHDVAAVLETVGLDAYVGFMHRDRPGRLSLALDLMEELRGIYADRFVLRLINKKIVTAKDFEKKENGAVLMNEQARKNFLNEWQQRKQEEIVHPFLGEKIAWGLVPYCQALLLARYLRGDLDDYPPFFWK</sequence>
<keyword evidence="12" id="KW-1185">Reference proteome</keyword>
<dbReference type="GO" id="GO:0051607">
    <property type="term" value="P:defense response to virus"/>
    <property type="evidence" value="ECO:0007669"/>
    <property type="project" value="UniProtKB-UniRule"/>
</dbReference>
<comment type="cofactor">
    <cofactor evidence="10">
        <name>Mg(2+)</name>
        <dbReference type="ChEBI" id="CHEBI:18420"/>
    </cofactor>
    <cofactor evidence="10">
        <name>Mn(2+)</name>
        <dbReference type="ChEBI" id="CHEBI:29035"/>
    </cofactor>
</comment>
<keyword evidence="6 10" id="KW-0051">Antiviral defense</keyword>
<dbReference type="STRING" id="1423796.FC24_GL001451"/>
<evidence type="ECO:0000313" key="11">
    <source>
        <dbReference type="EMBL" id="KRM97687.1"/>
    </source>
</evidence>
<protein>
    <recommendedName>
        <fullName evidence="10">CRISPR-associated endonuclease Cas1</fullName>
        <ecNumber evidence="10">3.1.-.-</ecNumber>
    </recommendedName>
</protein>
<comment type="similarity">
    <text evidence="10">Belongs to the CRISPR-associated endonuclease Cas1 family.</text>
</comment>
<dbReference type="InterPro" id="IPR042206">
    <property type="entry name" value="CRISPR-assoc_Cas1_C"/>
</dbReference>
<evidence type="ECO:0000256" key="6">
    <source>
        <dbReference type="ARBA" id="ARBA00023118"/>
    </source>
</evidence>
<dbReference type="EC" id="3.1.-.-" evidence="10"/>
<reference evidence="11 12" key="1">
    <citation type="journal article" date="2015" name="Genome Announc.">
        <title>Expanding the biotechnology potential of lactobacilli through comparative genomics of 213 strains and associated genera.</title>
        <authorList>
            <person name="Sun Z."/>
            <person name="Harris H.M."/>
            <person name="McCann A."/>
            <person name="Guo C."/>
            <person name="Argimon S."/>
            <person name="Zhang W."/>
            <person name="Yang X."/>
            <person name="Jeffery I.B."/>
            <person name="Cooney J.C."/>
            <person name="Kagawa T.F."/>
            <person name="Liu W."/>
            <person name="Song Y."/>
            <person name="Salvetti E."/>
            <person name="Wrobel A."/>
            <person name="Rasinkangas P."/>
            <person name="Parkhill J."/>
            <person name="Rea M.C."/>
            <person name="O'Sullivan O."/>
            <person name="Ritari J."/>
            <person name="Douillard F.P."/>
            <person name="Paul Ross R."/>
            <person name="Yang R."/>
            <person name="Briner A.E."/>
            <person name="Felis G.E."/>
            <person name="de Vos W.M."/>
            <person name="Barrangou R."/>
            <person name="Klaenhammer T.R."/>
            <person name="Caufield P.W."/>
            <person name="Cui Y."/>
            <person name="Zhang H."/>
            <person name="O'Toole P.W."/>
        </authorList>
    </citation>
    <scope>NUCLEOTIDE SEQUENCE [LARGE SCALE GENOMIC DNA]</scope>
    <source>
        <strain evidence="11 12">DSM 20253</strain>
    </source>
</reference>
<comment type="subunit">
    <text evidence="9 10">Homodimer, forms a heterotetramer with a Cas2 homodimer.</text>
</comment>
<name>A0A0R2D144_9LACO</name>
<keyword evidence="3 10" id="KW-0255">Endonuclease</keyword>
<dbReference type="Gene3D" id="3.100.10.20">
    <property type="entry name" value="CRISPR-associated endonuclease Cas1, N-terminal domain"/>
    <property type="match status" value="1"/>
</dbReference>
<dbReference type="PANTHER" id="PTHR34353:SF2">
    <property type="entry name" value="CRISPR-ASSOCIATED ENDONUCLEASE CAS1 1"/>
    <property type="match status" value="1"/>
</dbReference>
<gene>
    <name evidence="10" type="primary">cas1</name>
    <name evidence="11" type="ORF">FC24_GL001451</name>
</gene>
<dbReference type="HAMAP" id="MF_01470">
    <property type="entry name" value="Cas1"/>
    <property type="match status" value="1"/>
</dbReference>
<evidence type="ECO:0000256" key="3">
    <source>
        <dbReference type="ARBA" id="ARBA00022759"/>
    </source>
</evidence>
<dbReference type="InterPro" id="IPR019856">
    <property type="entry name" value="CRISPR-assoc_Cas1_DVULG"/>
</dbReference>
<dbReference type="Pfam" id="PF01867">
    <property type="entry name" value="Cas_Cas1"/>
    <property type="match status" value="1"/>
</dbReference>
<dbReference type="RefSeq" id="WP_057874018.1">
    <property type="nucleotide sequence ID" value="NZ_AYYI01000038.1"/>
</dbReference>
<dbReference type="PANTHER" id="PTHR34353">
    <property type="entry name" value="CRISPR-ASSOCIATED ENDONUCLEASE CAS1 1"/>
    <property type="match status" value="1"/>
</dbReference>
<dbReference type="GO" id="GO:0046872">
    <property type="term" value="F:metal ion binding"/>
    <property type="evidence" value="ECO:0007669"/>
    <property type="project" value="UniProtKB-UniRule"/>
</dbReference>
<accession>A0A0R2D144</accession>
<feature type="binding site" evidence="10">
    <location>
        <position position="166"/>
    </location>
    <ligand>
        <name>Mn(2+)</name>
        <dbReference type="ChEBI" id="CHEBI:29035"/>
    </ligand>
</feature>
<evidence type="ECO:0000256" key="5">
    <source>
        <dbReference type="ARBA" id="ARBA00022842"/>
    </source>
</evidence>
<dbReference type="EMBL" id="AYYI01000038">
    <property type="protein sequence ID" value="KRM97687.1"/>
    <property type="molecule type" value="Genomic_DNA"/>
</dbReference>
<dbReference type="Gene3D" id="1.20.120.920">
    <property type="entry name" value="CRISPR-associated endonuclease Cas1, C-terminal domain"/>
    <property type="match status" value="1"/>
</dbReference>
<keyword evidence="8 10" id="KW-0464">Manganese</keyword>
<evidence type="ECO:0000313" key="12">
    <source>
        <dbReference type="Proteomes" id="UP000051638"/>
    </source>
</evidence>
<feature type="binding site" evidence="10">
    <location>
        <position position="249"/>
    </location>
    <ligand>
        <name>Mn(2+)</name>
        <dbReference type="ChEBI" id="CHEBI:29035"/>
    </ligand>
</feature>
<evidence type="ECO:0000256" key="8">
    <source>
        <dbReference type="ARBA" id="ARBA00023211"/>
    </source>
</evidence>
<comment type="caution">
    <text evidence="11">The sequence shown here is derived from an EMBL/GenBank/DDBJ whole genome shotgun (WGS) entry which is preliminary data.</text>
</comment>
<dbReference type="NCBIfam" id="TIGR03640">
    <property type="entry name" value="cas1_DVULG"/>
    <property type="match status" value="1"/>
</dbReference>
<evidence type="ECO:0000256" key="1">
    <source>
        <dbReference type="ARBA" id="ARBA00022722"/>
    </source>
</evidence>
<dbReference type="GO" id="GO:0016787">
    <property type="term" value="F:hydrolase activity"/>
    <property type="evidence" value="ECO:0007669"/>
    <property type="project" value="UniProtKB-KW"/>
</dbReference>